<keyword evidence="2" id="KW-1185">Reference proteome</keyword>
<dbReference type="EMBL" id="CP034463">
    <property type="protein sequence ID" value="AZP17016.1"/>
    <property type="molecule type" value="Genomic_DNA"/>
</dbReference>
<sequence>MSRTVHHVPSSHRTLPAYWPLGLAGPWTGNASAELRYTREEFTRARREGRRPVPSLVVRSFTSYTYSRAMNERRNSPYERRARAALQAFRSSARAHLRAAPTGVLPLWAEDLDLPPARHRHRDLWEA</sequence>
<evidence type="ECO:0000313" key="1">
    <source>
        <dbReference type="EMBL" id="AZP17016.1"/>
    </source>
</evidence>
<dbReference type="AlphaFoldDB" id="A0A3Q9BXK5"/>
<proteinExistence type="predicted"/>
<reference evidence="1 2" key="1">
    <citation type="submission" date="2018-12" db="EMBL/GenBank/DDBJ databases">
        <authorList>
            <person name="Li K."/>
        </authorList>
    </citation>
    <scope>NUCLEOTIDE SEQUENCE [LARGE SCALE GENOMIC DNA]</scope>
    <source>
        <strain evidence="2">CR22</strain>
    </source>
</reference>
<dbReference type="KEGG" id="saqu:EJC51_13360"/>
<name>A0A3Q9BXK5_9ACTN</name>
<protein>
    <submittedName>
        <fullName evidence="1">Uncharacterized protein</fullName>
    </submittedName>
</protein>
<gene>
    <name evidence="1" type="ORF">EJC51_13360</name>
</gene>
<organism evidence="1 2">
    <name type="scientific">Streptomyces aquilus</name>
    <dbReference type="NCBI Taxonomy" id="2548456"/>
    <lineage>
        <taxon>Bacteria</taxon>
        <taxon>Bacillati</taxon>
        <taxon>Actinomycetota</taxon>
        <taxon>Actinomycetes</taxon>
        <taxon>Kitasatosporales</taxon>
        <taxon>Streptomycetaceae</taxon>
        <taxon>Streptomyces</taxon>
    </lineage>
</organism>
<dbReference type="RefSeq" id="WP_126271278.1">
    <property type="nucleotide sequence ID" value="NZ_CP034463.1"/>
</dbReference>
<accession>A0A3Q9BXK5</accession>
<evidence type="ECO:0000313" key="2">
    <source>
        <dbReference type="Proteomes" id="UP000280197"/>
    </source>
</evidence>
<dbReference type="Proteomes" id="UP000280197">
    <property type="component" value="Chromosome"/>
</dbReference>